<dbReference type="SUPFAM" id="SSF55331">
    <property type="entry name" value="Tautomerase/MIF"/>
    <property type="match status" value="1"/>
</dbReference>
<evidence type="ECO:0000313" key="1">
    <source>
        <dbReference type="EMBL" id="ANY68006.1"/>
    </source>
</evidence>
<gene>
    <name evidence="1" type="ORF">BBD42_17135</name>
</gene>
<dbReference type="Pfam" id="PF08921">
    <property type="entry name" value="DUF1904"/>
    <property type="match status" value="1"/>
</dbReference>
<dbReference type="InterPro" id="IPR014347">
    <property type="entry name" value="Tautomerase/MIF_sf"/>
</dbReference>
<dbReference type="InterPro" id="IPR015017">
    <property type="entry name" value="DUF1904"/>
</dbReference>
<organism evidence="1">
    <name type="scientific">Paenibacillus sp. BIHB 4019</name>
    <dbReference type="NCBI Taxonomy" id="1870819"/>
    <lineage>
        <taxon>Bacteria</taxon>
        <taxon>Bacillati</taxon>
        <taxon>Bacillota</taxon>
        <taxon>Bacilli</taxon>
        <taxon>Bacillales</taxon>
        <taxon>Paenibacillaceae</taxon>
        <taxon>Paenibacillus</taxon>
    </lineage>
</organism>
<protein>
    <recommendedName>
        <fullName evidence="2">DUF1904 domain-containing protein</fullName>
    </recommendedName>
</protein>
<reference evidence="1" key="1">
    <citation type="submission" date="2016-08" db="EMBL/GenBank/DDBJ databases">
        <title>Complete Genome Seqeunce of Paenibacillus sp. BIHB 4019 from tea rhizoplane.</title>
        <authorList>
            <person name="Thakur R."/>
            <person name="Swarnkar M.K."/>
            <person name="Gulati A."/>
        </authorList>
    </citation>
    <scope>NUCLEOTIDE SEQUENCE [LARGE SCALE GENOMIC DNA]</scope>
    <source>
        <strain evidence="1">BIHB4019</strain>
    </source>
</reference>
<dbReference type="EMBL" id="CP016808">
    <property type="protein sequence ID" value="ANY68006.1"/>
    <property type="molecule type" value="Genomic_DNA"/>
</dbReference>
<proteinExistence type="predicted"/>
<evidence type="ECO:0008006" key="2">
    <source>
        <dbReference type="Google" id="ProtNLM"/>
    </source>
</evidence>
<dbReference type="Gene3D" id="3.30.429.10">
    <property type="entry name" value="Macrophage Migration Inhibitory Factor"/>
    <property type="match status" value="1"/>
</dbReference>
<sequence>MPHLLFRGVPAPSLRSIAPELVQELAVLCDCGVDNFTIECLATTSIYGGLADDRSFPFIEIGWFERGQEVRDRFAAIVHRYMERLELGEAEIAFRTYSENAYYIEGKPFSS</sequence>
<dbReference type="AlphaFoldDB" id="A0A1B2DJY4"/>
<dbReference type="RefSeq" id="WP_099519172.1">
    <property type="nucleotide sequence ID" value="NZ_CP016808.1"/>
</dbReference>
<accession>A0A1B2DJY4</accession>
<name>A0A1B2DJY4_9BACL</name>